<dbReference type="RefSeq" id="XP_044545822.1">
    <property type="nucleotide sequence ID" value="XM_044698248.1"/>
</dbReference>
<dbReference type="EMBL" id="PYSW02000032">
    <property type="protein sequence ID" value="KAG2378560.1"/>
    <property type="molecule type" value="Genomic_DNA"/>
</dbReference>
<protein>
    <submittedName>
        <fullName evidence="3">Uncharacterized protein</fullName>
    </submittedName>
</protein>
<keyword evidence="4" id="KW-1185">Reference proteome</keyword>
<dbReference type="GeneID" id="68100653"/>
<dbReference type="Proteomes" id="UP000816034">
    <property type="component" value="Unassembled WGS sequence"/>
</dbReference>
<keyword evidence="2" id="KW-0812">Transmembrane</keyword>
<feature type="transmembrane region" description="Helical" evidence="2">
    <location>
        <begin position="172"/>
        <end position="196"/>
    </location>
</feature>
<feature type="transmembrane region" description="Helical" evidence="2">
    <location>
        <begin position="88"/>
        <end position="111"/>
    </location>
</feature>
<name>A0AA88GKS4_NAELO</name>
<organism evidence="3 4">
    <name type="scientific">Naegleria lovaniensis</name>
    <name type="common">Amoeba</name>
    <dbReference type="NCBI Taxonomy" id="51637"/>
    <lineage>
        <taxon>Eukaryota</taxon>
        <taxon>Discoba</taxon>
        <taxon>Heterolobosea</taxon>
        <taxon>Tetramitia</taxon>
        <taxon>Eutetramitia</taxon>
        <taxon>Vahlkampfiidae</taxon>
        <taxon>Naegleria</taxon>
    </lineage>
</organism>
<gene>
    <name evidence="3" type="ORF">C9374_008199</name>
</gene>
<evidence type="ECO:0000256" key="1">
    <source>
        <dbReference type="SAM" id="MobiDB-lite"/>
    </source>
</evidence>
<evidence type="ECO:0000256" key="2">
    <source>
        <dbReference type="SAM" id="Phobius"/>
    </source>
</evidence>
<feature type="region of interest" description="Disordered" evidence="1">
    <location>
        <begin position="287"/>
        <end position="308"/>
    </location>
</feature>
<evidence type="ECO:0000313" key="4">
    <source>
        <dbReference type="Proteomes" id="UP000816034"/>
    </source>
</evidence>
<feature type="compositionally biased region" description="Polar residues" evidence="1">
    <location>
        <begin position="297"/>
        <end position="308"/>
    </location>
</feature>
<dbReference type="AlphaFoldDB" id="A0AA88GKS4"/>
<comment type="caution">
    <text evidence="3">The sequence shown here is derived from an EMBL/GenBank/DDBJ whole genome shotgun (WGS) entry which is preliminary data.</text>
</comment>
<feature type="transmembrane region" description="Helical" evidence="2">
    <location>
        <begin position="7"/>
        <end position="25"/>
    </location>
</feature>
<reference evidence="3 4" key="1">
    <citation type="journal article" date="2018" name="BMC Genomics">
        <title>The genome of Naegleria lovaniensis, the basis for a comparative approach to unravel pathogenicity factors of the human pathogenic amoeba N. fowleri.</title>
        <authorList>
            <person name="Liechti N."/>
            <person name="Schurch N."/>
            <person name="Bruggmann R."/>
            <person name="Wittwer M."/>
        </authorList>
    </citation>
    <scope>NUCLEOTIDE SEQUENCE [LARGE SCALE GENOMIC DNA]</scope>
    <source>
        <strain evidence="3 4">ATCC 30569</strain>
    </source>
</reference>
<accession>A0AA88GKS4</accession>
<feature type="transmembrane region" description="Helical" evidence="2">
    <location>
        <begin position="131"/>
        <end position="152"/>
    </location>
</feature>
<feature type="transmembrane region" description="Helical" evidence="2">
    <location>
        <begin position="217"/>
        <end position="241"/>
    </location>
</feature>
<feature type="transmembrane region" description="Helical" evidence="2">
    <location>
        <begin position="253"/>
        <end position="274"/>
    </location>
</feature>
<keyword evidence="2" id="KW-1133">Transmembrane helix</keyword>
<proteinExistence type="predicted"/>
<sequence length="340" mass="38300">MKRNQRIMIGLIVILLIFQVLGLIFRCMSDSIAISVVLQARDYVANHYASNSSLYLETFVYENSSLVINDDSVVPYSKLVGMSAMLSFQLFFTLSNMCVLMLIMCFIGNVFIRTIQLTSTQRSSGYKIARVLFNIVTTILSSIVLLVMWSISILNFFADLKLLSDFQLELNLVAFSIFLIQINLQLAATIIISLKVQQVIKANRSNHQHNHSQTKQAFIKVVMLQITLTLCADLQVVAMAFGAVVSEWVYFNWFYLILNNFGILLFAVVSLALYHPIFHFKTFTSPTPSTTTTSSPNNQHGKSSLQSCQQETIDQKNENVMVDPTALNDEIQETVNTVSV</sequence>
<keyword evidence="2" id="KW-0472">Membrane</keyword>
<evidence type="ECO:0000313" key="3">
    <source>
        <dbReference type="EMBL" id="KAG2378560.1"/>
    </source>
</evidence>
<feature type="compositionally biased region" description="Low complexity" evidence="1">
    <location>
        <begin position="287"/>
        <end position="296"/>
    </location>
</feature>